<keyword evidence="2" id="KW-0963">Cytoplasm</keyword>
<organism evidence="4 6">
    <name type="scientific">Capnocytophaga haemolytica</name>
    <dbReference type="NCBI Taxonomy" id="45243"/>
    <lineage>
        <taxon>Bacteria</taxon>
        <taxon>Pseudomonadati</taxon>
        <taxon>Bacteroidota</taxon>
        <taxon>Flavobacteriia</taxon>
        <taxon>Flavobacteriales</taxon>
        <taxon>Flavobacteriaceae</taxon>
        <taxon>Capnocytophaga</taxon>
    </lineage>
</organism>
<feature type="binding site" evidence="2">
    <location>
        <position position="46"/>
    </location>
    <ligand>
        <name>Mg(2+)</name>
        <dbReference type="ChEBI" id="CHEBI:18420"/>
    </ligand>
</feature>
<evidence type="ECO:0000313" key="3">
    <source>
        <dbReference type="EMBL" id="AMD85640.1"/>
    </source>
</evidence>
<evidence type="ECO:0000256" key="1">
    <source>
        <dbReference type="ARBA" id="ARBA00022756"/>
    </source>
</evidence>
<feature type="binding site" evidence="2">
    <location>
        <begin position="102"/>
        <end position="105"/>
    </location>
    <ligand>
        <name>ATP</name>
        <dbReference type="ChEBI" id="CHEBI:30616"/>
    </ligand>
</feature>
<dbReference type="EC" id="6.3.3.3" evidence="2"/>
<dbReference type="GO" id="GO:0005524">
    <property type="term" value="F:ATP binding"/>
    <property type="evidence" value="ECO:0007669"/>
    <property type="project" value="UniProtKB-UniRule"/>
</dbReference>
<dbReference type="EMBL" id="CP014227">
    <property type="protein sequence ID" value="AMD85640.1"/>
    <property type="molecule type" value="Genomic_DNA"/>
</dbReference>
<keyword evidence="2" id="KW-0067">ATP-binding</keyword>
<name>A0AAX2H2J4_9FLAO</name>
<dbReference type="CDD" id="cd03109">
    <property type="entry name" value="DTBS"/>
    <property type="match status" value="1"/>
</dbReference>
<dbReference type="KEGG" id="chg:AXF12_09015"/>
<dbReference type="PANTHER" id="PTHR43210:SF5">
    <property type="entry name" value="DETHIOBIOTIN SYNTHETASE"/>
    <property type="match status" value="1"/>
</dbReference>
<feature type="binding site" evidence="2">
    <location>
        <position position="102"/>
    </location>
    <ligand>
        <name>Mg(2+)</name>
        <dbReference type="ChEBI" id="CHEBI:18420"/>
    </ligand>
</feature>
<dbReference type="InterPro" id="IPR004472">
    <property type="entry name" value="DTB_synth_BioD"/>
</dbReference>
<dbReference type="NCBIfam" id="TIGR00347">
    <property type="entry name" value="bioD"/>
    <property type="match status" value="1"/>
</dbReference>
<dbReference type="AlphaFoldDB" id="A0AAX2H2J4"/>
<evidence type="ECO:0000313" key="5">
    <source>
        <dbReference type="Proteomes" id="UP000065822"/>
    </source>
</evidence>
<comment type="cofactor">
    <cofactor evidence="2">
        <name>Mg(2+)</name>
        <dbReference type="ChEBI" id="CHEBI:18420"/>
    </cofactor>
</comment>
<dbReference type="Proteomes" id="UP000065822">
    <property type="component" value="Chromosome"/>
</dbReference>
<dbReference type="Proteomes" id="UP000215539">
    <property type="component" value="Chromosome 1"/>
</dbReference>
<feature type="binding site" evidence="2">
    <location>
        <position position="46"/>
    </location>
    <ligand>
        <name>ATP</name>
        <dbReference type="ChEBI" id="CHEBI:30616"/>
    </ligand>
</feature>
<dbReference type="InterPro" id="IPR027417">
    <property type="entry name" value="P-loop_NTPase"/>
</dbReference>
<keyword evidence="2" id="KW-0460">Magnesium</keyword>
<keyword evidence="2" id="KW-0547">Nucleotide-binding</keyword>
<dbReference type="HAMAP" id="MF_00336">
    <property type="entry name" value="BioD"/>
    <property type="match status" value="1"/>
</dbReference>
<dbReference type="SUPFAM" id="SSF52540">
    <property type="entry name" value="P-loop containing nucleoside triphosphate hydrolases"/>
    <property type="match status" value="1"/>
</dbReference>
<comment type="similarity">
    <text evidence="2">Belongs to the dethiobiotin synthetase family.</text>
</comment>
<proteinExistence type="inferred from homology"/>
<comment type="caution">
    <text evidence="2">Lacks conserved residue(s) required for the propagation of feature annotation.</text>
</comment>
<keyword evidence="5" id="KW-1185">Reference proteome</keyword>
<dbReference type="Pfam" id="PF13500">
    <property type="entry name" value="AAA_26"/>
    <property type="match status" value="1"/>
</dbReference>
<comment type="subunit">
    <text evidence="2">Homodimer.</text>
</comment>
<evidence type="ECO:0000313" key="4">
    <source>
        <dbReference type="EMBL" id="SNV16633.1"/>
    </source>
</evidence>
<feature type="binding site" evidence="2">
    <location>
        <begin position="15"/>
        <end position="20"/>
    </location>
    <ligand>
        <name>ATP</name>
        <dbReference type="ChEBI" id="CHEBI:30616"/>
    </ligand>
</feature>
<comment type="pathway">
    <text evidence="2">Cofactor biosynthesis; biotin biosynthesis; biotin from 7,8-diaminononanoate: step 1/2.</text>
</comment>
<dbReference type="RefSeq" id="WP_066430432.1">
    <property type="nucleotide sequence ID" value="NZ_CP014227.1"/>
</dbReference>
<feature type="binding site" evidence="2">
    <location>
        <position position="19"/>
    </location>
    <ligand>
        <name>Mg(2+)</name>
        <dbReference type="ChEBI" id="CHEBI:18420"/>
    </ligand>
</feature>
<feature type="binding site" evidence="2">
    <location>
        <position position="39"/>
    </location>
    <ligand>
        <name>substrate</name>
    </ligand>
</feature>
<dbReference type="PIRSF" id="PIRSF006755">
    <property type="entry name" value="DTB_synth"/>
    <property type="match status" value="1"/>
</dbReference>
<dbReference type="Gene3D" id="3.40.50.300">
    <property type="entry name" value="P-loop containing nucleotide triphosphate hydrolases"/>
    <property type="match status" value="1"/>
</dbReference>
<dbReference type="GO" id="GO:0004141">
    <property type="term" value="F:dethiobiotin synthase activity"/>
    <property type="evidence" value="ECO:0007669"/>
    <property type="project" value="UniProtKB-UniRule"/>
</dbReference>
<dbReference type="GO" id="GO:0009102">
    <property type="term" value="P:biotin biosynthetic process"/>
    <property type="evidence" value="ECO:0007669"/>
    <property type="project" value="UniProtKB-UniRule"/>
</dbReference>
<accession>A0AAX2H2J4</accession>
<dbReference type="EMBL" id="LT906449">
    <property type="protein sequence ID" value="SNV16633.1"/>
    <property type="molecule type" value="Genomic_DNA"/>
</dbReference>
<comment type="function">
    <text evidence="2">Catalyzes a mechanistically unusual reaction, the ATP-dependent insertion of CO2 between the N7 and N8 nitrogen atoms of 7,8-diaminopelargonic acid (DAPA, also called 7,8-diammoniononanoate) to form a ureido ring.</text>
</comment>
<protein>
    <recommendedName>
        <fullName evidence="2">ATP-dependent dethiobiotin synthetase BioD</fullName>
        <ecNumber evidence="2">6.3.3.3</ecNumber>
    </recommendedName>
    <alternativeName>
        <fullName evidence="2">DTB synthetase</fullName>
        <shortName evidence="2">DTBS</shortName>
    </alternativeName>
    <alternativeName>
        <fullName evidence="2">Dethiobiotin synthase</fullName>
    </alternativeName>
</protein>
<keyword evidence="2 4" id="KW-0436">Ligase</keyword>
<gene>
    <name evidence="4" type="primary">bioD1</name>
    <name evidence="2" type="synonym">bioD</name>
    <name evidence="3" type="ORF">AXF12_09015</name>
    <name evidence="4" type="ORF">SAMEA44541418_02359</name>
</gene>
<dbReference type="PANTHER" id="PTHR43210">
    <property type="entry name" value="DETHIOBIOTIN SYNTHETASE"/>
    <property type="match status" value="1"/>
</dbReference>
<reference evidence="3 5" key="1">
    <citation type="submission" date="2016-02" db="EMBL/GenBank/DDBJ databases">
        <authorList>
            <person name="Holder M.E."/>
            <person name="Ajami N.J."/>
            <person name="Petrosino J.F."/>
        </authorList>
    </citation>
    <scope>NUCLEOTIDE SEQUENCE [LARGE SCALE GENOMIC DNA]</scope>
    <source>
        <strain evidence="3 5">CCUG 32990</strain>
    </source>
</reference>
<keyword evidence="2" id="KW-0479">Metal-binding</keyword>
<comment type="subcellular location">
    <subcellularLocation>
        <location evidence="2">Cytoplasm</location>
    </subcellularLocation>
</comment>
<reference evidence="4 6" key="2">
    <citation type="submission" date="2017-06" db="EMBL/GenBank/DDBJ databases">
        <authorList>
            <consortium name="Pathogen Informatics"/>
        </authorList>
    </citation>
    <scope>NUCLEOTIDE SEQUENCE [LARGE SCALE GENOMIC DNA]</scope>
    <source>
        <strain evidence="4 6">NCTC12947</strain>
    </source>
</reference>
<dbReference type="GO" id="GO:0000287">
    <property type="term" value="F:magnesium ion binding"/>
    <property type="evidence" value="ECO:0007669"/>
    <property type="project" value="UniProtKB-UniRule"/>
</dbReference>
<dbReference type="GO" id="GO:0005829">
    <property type="term" value="C:cytosol"/>
    <property type="evidence" value="ECO:0007669"/>
    <property type="project" value="TreeGrafter"/>
</dbReference>
<sequence>MQKSSTYFIIGTSTEVGKTIAAAIITQALEADYWKPIQSGDLHYTDTDKVQKLISNPHTTFHPNAYALNTPASPHLSAALDGIEIALEKIVRPATDRPLVIEAAGGLLVPLNDRDTIADLILPTDRIVLVSRHYLGSINHTLLTYEALQSRGLPLYGIIFSGTPAPDTERLILAKTGAKHIGTIAEEPYFDPAVIRDYAEQFLPNL</sequence>
<evidence type="ECO:0000313" key="6">
    <source>
        <dbReference type="Proteomes" id="UP000215539"/>
    </source>
</evidence>
<evidence type="ECO:0000256" key="2">
    <source>
        <dbReference type="HAMAP-Rule" id="MF_00336"/>
    </source>
</evidence>
<comment type="catalytic activity">
    <reaction evidence="2">
        <text>(7R,8S)-7,8-diammoniononanoate + CO2 + ATP = (4R,5S)-dethiobiotin + ADP + phosphate + 3 H(+)</text>
        <dbReference type="Rhea" id="RHEA:15805"/>
        <dbReference type="ChEBI" id="CHEBI:15378"/>
        <dbReference type="ChEBI" id="CHEBI:16526"/>
        <dbReference type="ChEBI" id="CHEBI:30616"/>
        <dbReference type="ChEBI" id="CHEBI:43474"/>
        <dbReference type="ChEBI" id="CHEBI:149469"/>
        <dbReference type="ChEBI" id="CHEBI:149473"/>
        <dbReference type="ChEBI" id="CHEBI:456216"/>
        <dbReference type="EC" id="6.3.3.3"/>
    </reaction>
</comment>
<feature type="active site" evidence="2">
    <location>
        <position position="35"/>
    </location>
</feature>
<keyword evidence="1 2" id="KW-0093">Biotin biosynthesis</keyword>